<dbReference type="PROSITE" id="PS50097">
    <property type="entry name" value="BTB"/>
    <property type="match status" value="1"/>
</dbReference>
<dbReference type="InterPro" id="IPR000210">
    <property type="entry name" value="BTB/POZ_dom"/>
</dbReference>
<name>A0AAV6V8R4_9ARAC</name>
<gene>
    <name evidence="2" type="ORF">JTE90_002095</name>
</gene>
<evidence type="ECO:0000313" key="2">
    <source>
        <dbReference type="EMBL" id="KAG8192268.1"/>
    </source>
</evidence>
<dbReference type="CDD" id="cd18186">
    <property type="entry name" value="BTB_POZ_ZBTB_KLHL-like"/>
    <property type="match status" value="1"/>
</dbReference>
<dbReference type="Proteomes" id="UP000827092">
    <property type="component" value="Unassembled WGS sequence"/>
</dbReference>
<dbReference type="Gene3D" id="1.25.40.420">
    <property type="match status" value="1"/>
</dbReference>
<dbReference type="SMART" id="SM00225">
    <property type="entry name" value="BTB"/>
    <property type="match status" value="1"/>
</dbReference>
<protein>
    <recommendedName>
        <fullName evidence="1">BTB domain-containing protein</fullName>
    </recommendedName>
</protein>
<proteinExistence type="predicted"/>
<reference evidence="2 3" key="1">
    <citation type="journal article" date="2022" name="Nat. Ecol. Evol.">
        <title>A masculinizing supergene underlies an exaggerated male reproductive morph in a spider.</title>
        <authorList>
            <person name="Hendrickx F."/>
            <person name="De Corte Z."/>
            <person name="Sonet G."/>
            <person name="Van Belleghem S.M."/>
            <person name="Kostlbacher S."/>
            <person name="Vangestel C."/>
        </authorList>
    </citation>
    <scope>NUCLEOTIDE SEQUENCE [LARGE SCALE GENOMIC DNA]</scope>
    <source>
        <strain evidence="2">W744_W776</strain>
    </source>
</reference>
<organism evidence="2 3">
    <name type="scientific">Oedothorax gibbosus</name>
    <dbReference type="NCBI Taxonomy" id="931172"/>
    <lineage>
        <taxon>Eukaryota</taxon>
        <taxon>Metazoa</taxon>
        <taxon>Ecdysozoa</taxon>
        <taxon>Arthropoda</taxon>
        <taxon>Chelicerata</taxon>
        <taxon>Arachnida</taxon>
        <taxon>Araneae</taxon>
        <taxon>Araneomorphae</taxon>
        <taxon>Entelegynae</taxon>
        <taxon>Araneoidea</taxon>
        <taxon>Linyphiidae</taxon>
        <taxon>Erigoninae</taxon>
        <taxon>Oedothorax</taxon>
    </lineage>
</organism>
<accession>A0AAV6V8R4</accession>
<evidence type="ECO:0000313" key="3">
    <source>
        <dbReference type="Proteomes" id="UP000827092"/>
    </source>
</evidence>
<dbReference type="Pfam" id="PF00651">
    <property type="entry name" value="BTB"/>
    <property type="match status" value="1"/>
</dbReference>
<dbReference type="AlphaFoldDB" id="A0AAV6V8R4"/>
<sequence length="399" mass="45480">MAAKNRNESKMNLICMESETLSHQGELVWSIKNFVSQLESRITSLQFSLVPCCKIQLQVRLLLQNFKRNTTIVYIDRKDKGQNFFSTELHCSFQNSTGDIFQFPINANVDYTLFGYGQRSYHPLQLNSLLPWDLTKYSCGDALIMRCQMKLKSCCDVAQFVNTEEYKTSLGVQLPTDMISSLHRLNTEKQFADCKIKVGDTILPAHKGILSVRSPVFQKYFEQDMIEKRTGEIVISDFEPKIVSALLTYLYTNTVEDLTIEEFRQLFTIADKYDVGSLMDRCTTLLLRNLDNETVCKTLKLADMHNNDIMKEIAAKFISENFSVLRTNPEFIRLMDSDPRLVLHIVLANQMLSSANEAGSIPFTQQGVSPPSQMSSTTLNCSTLNYLPQQYNPMAPPRG</sequence>
<dbReference type="Gene3D" id="3.30.710.10">
    <property type="entry name" value="Potassium Channel Kv1.1, Chain A"/>
    <property type="match status" value="1"/>
</dbReference>
<evidence type="ECO:0000259" key="1">
    <source>
        <dbReference type="PROSITE" id="PS50097"/>
    </source>
</evidence>
<keyword evidence="3" id="KW-1185">Reference proteome</keyword>
<comment type="caution">
    <text evidence="2">The sequence shown here is derived from an EMBL/GenBank/DDBJ whole genome shotgun (WGS) entry which is preliminary data.</text>
</comment>
<feature type="domain" description="BTB" evidence="1">
    <location>
        <begin position="192"/>
        <end position="256"/>
    </location>
</feature>
<dbReference type="SUPFAM" id="SSF54695">
    <property type="entry name" value="POZ domain"/>
    <property type="match status" value="1"/>
</dbReference>
<dbReference type="EMBL" id="JAFNEN010000141">
    <property type="protein sequence ID" value="KAG8192268.1"/>
    <property type="molecule type" value="Genomic_DNA"/>
</dbReference>
<dbReference type="InterPro" id="IPR011333">
    <property type="entry name" value="SKP1/BTB/POZ_sf"/>
</dbReference>
<dbReference type="PANTHER" id="PTHR24413">
    <property type="entry name" value="SPECKLE-TYPE POZ PROTEIN"/>
    <property type="match status" value="1"/>
</dbReference>